<evidence type="ECO:0000256" key="6">
    <source>
        <dbReference type="ARBA" id="ARBA00023274"/>
    </source>
</evidence>
<dbReference type="PANTHER" id="PTHR10288">
    <property type="entry name" value="KH DOMAIN CONTAINING RNA BINDING PROTEIN"/>
    <property type="match status" value="1"/>
</dbReference>
<dbReference type="SUPFAM" id="SSF53474">
    <property type="entry name" value="alpha/beta-Hydrolases"/>
    <property type="match status" value="1"/>
</dbReference>
<dbReference type="GeneID" id="111174325"/>
<proteinExistence type="predicted"/>
<comment type="function">
    <text evidence="7">Single-stranded nucleic acid binding protein that binds preferentially to oligo dC.</text>
</comment>
<keyword evidence="5" id="KW-0238">DNA-binding</keyword>
<dbReference type="CDD" id="cd22517">
    <property type="entry name" value="KH-I_PCBP4_rpt1"/>
    <property type="match status" value="1"/>
</dbReference>
<evidence type="ECO:0000256" key="1">
    <source>
        <dbReference type="ARBA" id="ARBA00004496"/>
    </source>
</evidence>
<organism evidence="13 14">
    <name type="scientific">Delphinapterus leucas</name>
    <name type="common">Beluga whale</name>
    <dbReference type="NCBI Taxonomy" id="9749"/>
    <lineage>
        <taxon>Eukaryota</taxon>
        <taxon>Metazoa</taxon>
        <taxon>Chordata</taxon>
        <taxon>Craniata</taxon>
        <taxon>Vertebrata</taxon>
        <taxon>Euteleostomi</taxon>
        <taxon>Mammalia</taxon>
        <taxon>Eutheria</taxon>
        <taxon>Laurasiatheria</taxon>
        <taxon>Artiodactyla</taxon>
        <taxon>Whippomorpha</taxon>
        <taxon>Cetacea</taxon>
        <taxon>Odontoceti</taxon>
        <taxon>Monodontidae</taxon>
        <taxon>Delphinapterus</taxon>
    </lineage>
</organism>
<dbReference type="GO" id="GO:1903311">
    <property type="term" value="P:regulation of mRNA metabolic process"/>
    <property type="evidence" value="ECO:0007669"/>
    <property type="project" value="UniProtKB-ARBA"/>
</dbReference>
<dbReference type="GO" id="GO:1990904">
    <property type="term" value="C:ribonucleoprotein complex"/>
    <property type="evidence" value="ECO:0007669"/>
    <property type="project" value="UniProtKB-KW"/>
</dbReference>
<protein>
    <recommendedName>
        <fullName evidence="8">Poly(rC)-binding protein 4</fullName>
    </recommendedName>
    <alternativeName>
        <fullName evidence="9">Alpha-CP4</fullName>
    </alternativeName>
</protein>
<keyword evidence="3" id="KW-0677">Repeat</keyword>
<dbReference type="SMART" id="SM00322">
    <property type="entry name" value="KH"/>
    <property type="match status" value="3"/>
</dbReference>
<keyword evidence="4 10" id="KW-0694">RNA-binding</keyword>
<dbReference type="Gene3D" id="3.40.50.1820">
    <property type="entry name" value="alpha/beta hydrolase"/>
    <property type="match status" value="1"/>
</dbReference>
<feature type="domain" description="K Homology" evidence="12">
    <location>
        <begin position="235"/>
        <end position="303"/>
    </location>
</feature>
<comment type="subcellular location">
    <subcellularLocation>
        <location evidence="1">Cytoplasm</location>
    </subcellularLocation>
</comment>
<dbReference type="Pfam" id="PF12697">
    <property type="entry name" value="Abhydrolase_6"/>
    <property type="match status" value="1"/>
</dbReference>
<dbReference type="CTD" id="57060"/>
<dbReference type="GO" id="GO:0003677">
    <property type="term" value="F:DNA binding"/>
    <property type="evidence" value="ECO:0007669"/>
    <property type="project" value="UniProtKB-KW"/>
</dbReference>
<dbReference type="CDD" id="cd22520">
    <property type="entry name" value="KH-I_PCBP4_rpt2"/>
    <property type="match status" value="1"/>
</dbReference>
<evidence type="ECO:0000256" key="9">
    <source>
        <dbReference type="ARBA" id="ARBA00081718"/>
    </source>
</evidence>
<dbReference type="InterPro" id="IPR029058">
    <property type="entry name" value="AB_hydrolase_fold"/>
</dbReference>
<dbReference type="PROSITE" id="PS50084">
    <property type="entry name" value="KH_TYPE_1"/>
    <property type="match status" value="3"/>
</dbReference>
<dbReference type="FunFam" id="3.30.1370.10:FF:000002">
    <property type="entry name" value="poly(RC)-binding protein 2 isoform X1"/>
    <property type="match status" value="1"/>
</dbReference>
<dbReference type="InterPro" id="IPR000073">
    <property type="entry name" value="AB_hydrolase_1"/>
</dbReference>
<accession>A0A7F8KEL4</accession>
<dbReference type="Pfam" id="PF00013">
    <property type="entry name" value="KH_1"/>
    <property type="match status" value="3"/>
</dbReference>
<evidence type="ECO:0000256" key="10">
    <source>
        <dbReference type="PROSITE-ProRule" id="PRU00117"/>
    </source>
</evidence>
<keyword evidence="6" id="KW-0687">Ribonucleoprotein</keyword>
<dbReference type="GO" id="GO:0003723">
    <property type="term" value="F:RNA binding"/>
    <property type="evidence" value="ECO:0007669"/>
    <property type="project" value="UniProtKB-UniRule"/>
</dbReference>
<feature type="domain" description="K Homology" evidence="12">
    <location>
        <begin position="319"/>
        <end position="390"/>
    </location>
</feature>
<evidence type="ECO:0000256" key="5">
    <source>
        <dbReference type="ARBA" id="ARBA00023125"/>
    </source>
</evidence>
<dbReference type="Proteomes" id="UP000248483">
    <property type="component" value="Unplaced"/>
</dbReference>
<evidence type="ECO:0000313" key="14">
    <source>
        <dbReference type="RefSeq" id="XP_030618247.1"/>
    </source>
</evidence>
<keyword evidence="2" id="KW-0963">Cytoplasm</keyword>
<evidence type="ECO:0000256" key="8">
    <source>
        <dbReference type="ARBA" id="ARBA00068914"/>
    </source>
</evidence>
<dbReference type="FunFam" id="3.30.1370.10:FF:000058">
    <property type="entry name" value="poly(RC)-binding protein 4 isoform X1"/>
    <property type="match status" value="1"/>
</dbReference>
<dbReference type="RefSeq" id="XP_030618247.1">
    <property type="nucleotide sequence ID" value="XM_030762387.1"/>
</dbReference>
<dbReference type="InterPro" id="IPR036612">
    <property type="entry name" value="KH_dom_type_1_sf"/>
</dbReference>
<dbReference type="FunFam" id="3.30.1370.10:FF:000005">
    <property type="entry name" value="poly(RC)-binding protein 2 isoform X1"/>
    <property type="match status" value="1"/>
</dbReference>
<sequence length="622" mass="64515">MAGVEQHEGTIQVQGQSLFFREAHPGSGQATRFSVLLLHGIRFSSETWQNLGTLHRLAQAGYWAVAIDLPGLGRSKEATAPAPVGELVPSSFLATVVDALDMGPPVVISPSLSGMYSLPFLVAPGSQIRGYVPVAPICTDKINAADYARVKLMSLAVVSGRLSRGQCGTERPSRRAATAAGQPQRGPIDKGPLFQEVRAGQATAWTHSQAASAPAPPDRMSGSDAGLEEEPELSITLTLRMLMHGKEVGSIIGKKGETVKRIREQSSARITISEGSCPERITTITGSTAAVFHAVSMIAFKLDEDLCAAPANGGNVSRPPVTLRLVIPASQCGSLIGKAGTKIKEIRETTGAQVQVAGDLLPNSTERAVTVSGVPDAIILCVRQICAVILESPPKGATIPYHPSLSLGTVLLSTNQGFSVQGQYGAVTSAEVTKLQQLSGHAVPFASPSMVPGLDPGTQTSSQEFLVPNDLIGCVIGRQGSKISEIRQMSGAHIKIGNQAEGAGERHVTITGSPVSIALAQYLITACLETAKSTSGGTPGSAPTDLPAPFSPPLTALPTAPPGLLGTPYAISLSNFIGLKPVPFLALPPASPGPPPGLAAYTAKMAAANGSKKAERQKFSPY</sequence>
<evidence type="ECO:0000313" key="13">
    <source>
        <dbReference type="Proteomes" id="UP000248483"/>
    </source>
</evidence>
<dbReference type="Gene3D" id="3.30.1370.10">
    <property type="entry name" value="K Homology domain, type 1"/>
    <property type="match status" value="3"/>
</dbReference>
<reference evidence="14" key="1">
    <citation type="submission" date="2025-08" db="UniProtKB">
        <authorList>
            <consortium name="RefSeq"/>
        </authorList>
    </citation>
    <scope>IDENTIFICATION</scope>
    <source>
        <tissue evidence="14">Blood</tissue>
    </source>
</reference>
<feature type="region of interest" description="Disordered" evidence="11">
    <location>
        <begin position="205"/>
        <end position="226"/>
    </location>
</feature>
<dbReference type="InterPro" id="IPR004088">
    <property type="entry name" value="KH_dom_type_1"/>
</dbReference>
<feature type="region of interest" description="Disordered" evidence="11">
    <location>
        <begin position="164"/>
        <end position="191"/>
    </location>
</feature>
<evidence type="ECO:0000256" key="2">
    <source>
        <dbReference type="ARBA" id="ARBA00022490"/>
    </source>
</evidence>
<dbReference type="GO" id="GO:0005737">
    <property type="term" value="C:cytoplasm"/>
    <property type="evidence" value="ECO:0007669"/>
    <property type="project" value="UniProtKB-SubCell"/>
</dbReference>
<evidence type="ECO:0000259" key="12">
    <source>
        <dbReference type="SMART" id="SM00322"/>
    </source>
</evidence>
<evidence type="ECO:0000256" key="7">
    <source>
        <dbReference type="ARBA" id="ARBA00053916"/>
    </source>
</evidence>
<evidence type="ECO:0000256" key="3">
    <source>
        <dbReference type="ARBA" id="ARBA00022737"/>
    </source>
</evidence>
<keyword evidence="13" id="KW-1185">Reference proteome</keyword>
<evidence type="ECO:0000256" key="4">
    <source>
        <dbReference type="ARBA" id="ARBA00022884"/>
    </source>
</evidence>
<feature type="domain" description="K Homology" evidence="12">
    <location>
        <begin position="459"/>
        <end position="529"/>
    </location>
</feature>
<dbReference type="GO" id="GO:0010468">
    <property type="term" value="P:regulation of gene expression"/>
    <property type="evidence" value="ECO:0007669"/>
    <property type="project" value="UniProtKB-ARBA"/>
</dbReference>
<dbReference type="CDD" id="cd22523">
    <property type="entry name" value="KH-I_PCBP4_rpt3"/>
    <property type="match status" value="1"/>
</dbReference>
<gene>
    <name evidence="14" type="primary">PCBP4</name>
</gene>
<dbReference type="SUPFAM" id="SSF54791">
    <property type="entry name" value="Eukaryotic type KH-domain (KH-domain type I)"/>
    <property type="match status" value="3"/>
</dbReference>
<evidence type="ECO:0000256" key="11">
    <source>
        <dbReference type="SAM" id="MobiDB-lite"/>
    </source>
</evidence>
<name>A0A7F8KEL4_DELLE</name>
<dbReference type="AlphaFoldDB" id="A0A7F8KEL4"/>
<dbReference type="InterPro" id="IPR004087">
    <property type="entry name" value="KH_dom"/>
</dbReference>